<dbReference type="Proteomes" id="UP000753219">
    <property type="component" value="Unassembled WGS sequence"/>
</dbReference>
<accession>A0A942WAK6</accession>
<dbReference type="RefSeq" id="WP_226811688.1">
    <property type="nucleotide sequence ID" value="NZ_CAUWIX010000008.1"/>
</dbReference>
<gene>
    <name evidence="2" type="ORF">KHZ85_05290</name>
</gene>
<comment type="caution">
    <text evidence="2">The sequence shown here is derived from an EMBL/GenBank/DDBJ whole genome shotgun (WGS) entry which is preliminary data.</text>
</comment>
<proteinExistence type="predicted"/>
<protein>
    <submittedName>
        <fullName evidence="2">PTS sugar transporter subunit IIA</fullName>
    </submittedName>
</protein>
<reference evidence="2" key="1">
    <citation type="submission" date="2021-02" db="EMBL/GenBank/DDBJ databases">
        <title>Infant gut strain persistence is associated with maternal origin, phylogeny, and functional potential including surface adhesion and iron acquisition.</title>
        <authorList>
            <person name="Lou Y.C."/>
        </authorList>
    </citation>
    <scope>NUCLEOTIDE SEQUENCE</scope>
    <source>
        <strain evidence="2">L3_108_103G1_dasL3_108_103G1_concoct_2</strain>
    </source>
</reference>
<keyword evidence="2" id="KW-0813">Transport</keyword>
<dbReference type="SUPFAM" id="SSF55804">
    <property type="entry name" value="Phoshotransferase/anion transport protein"/>
    <property type="match status" value="1"/>
</dbReference>
<dbReference type="AlphaFoldDB" id="A0A942WAK6"/>
<sequence>MIEERIEYSNFRLLKISGGGTSTEVLKELSDYAIESGIAKQGYYEALIKREKEFPTGLQAARGVAIPHADEKFTNKSTIVLAVLDHKSKFHEMGGHNIIDVEIVFLLLTKELGKQVEILQNIVSLIQNEDILNMLKGPDALKVMEDNFRSLV</sequence>
<feature type="domain" description="PTS EIIA type-2" evidence="1">
    <location>
        <begin position="4"/>
        <end position="152"/>
    </location>
</feature>
<keyword evidence="2" id="KW-0762">Sugar transport</keyword>
<dbReference type="InterPro" id="IPR002178">
    <property type="entry name" value="PTS_EIIA_type-2_dom"/>
</dbReference>
<organism evidence="2 3">
    <name type="scientific">Amedibacillus dolichus</name>
    <dbReference type="NCBI Taxonomy" id="31971"/>
    <lineage>
        <taxon>Bacteria</taxon>
        <taxon>Bacillati</taxon>
        <taxon>Bacillota</taxon>
        <taxon>Erysipelotrichia</taxon>
        <taxon>Erysipelotrichales</taxon>
        <taxon>Erysipelotrichaceae</taxon>
        <taxon>Amedibacillus</taxon>
    </lineage>
</organism>
<name>A0A942WAK6_9FIRM</name>
<evidence type="ECO:0000313" key="3">
    <source>
        <dbReference type="Proteomes" id="UP000753219"/>
    </source>
</evidence>
<evidence type="ECO:0000259" key="1">
    <source>
        <dbReference type="PROSITE" id="PS51094"/>
    </source>
</evidence>
<dbReference type="EMBL" id="JAGZMZ010000010">
    <property type="protein sequence ID" value="MBS4884163.1"/>
    <property type="molecule type" value="Genomic_DNA"/>
</dbReference>
<dbReference type="Pfam" id="PF00359">
    <property type="entry name" value="PTS_EIIA_2"/>
    <property type="match status" value="1"/>
</dbReference>
<dbReference type="PANTHER" id="PTHR47738">
    <property type="entry name" value="PTS SYSTEM FRUCTOSE-LIKE EIIA COMPONENT-RELATED"/>
    <property type="match status" value="1"/>
</dbReference>
<dbReference type="CDD" id="cd00211">
    <property type="entry name" value="PTS_IIA_fru"/>
    <property type="match status" value="1"/>
</dbReference>
<dbReference type="PROSITE" id="PS51094">
    <property type="entry name" value="PTS_EIIA_TYPE_2"/>
    <property type="match status" value="1"/>
</dbReference>
<dbReference type="PANTHER" id="PTHR47738:SF3">
    <property type="entry name" value="PHOSPHOTRANSFERASE SYSTEM MANNITOL_FRUCTOSE-SPECIFIC IIA DOMAIN CONTAINING PROTEIN"/>
    <property type="match status" value="1"/>
</dbReference>
<dbReference type="InterPro" id="IPR051541">
    <property type="entry name" value="PTS_SugarTrans_NitroReg"/>
</dbReference>
<dbReference type="InterPro" id="IPR016152">
    <property type="entry name" value="PTrfase/Anion_transptr"/>
</dbReference>
<dbReference type="Gene3D" id="3.40.930.10">
    <property type="entry name" value="Mannitol-specific EII, Chain A"/>
    <property type="match status" value="1"/>
</dbReference>
<evidence type="ECO:0000313" key="2">
    <source>
        <dbReference type="EMBL" id="MBS4884163.1"/>
    </source>
</evidence>